<dbReference type="Pfam" id="PF10237">
    <property type="entry name" value="N6-adenineMlase"/>
    <property type="match status" value="1"/>
</dbReference>
<dbReference type="GO" id="GO:0005737">
    <property type="term" value="C:cytoplasm"/>
    <property type="evidence" value="ECO:0007669"/>
    <property type="project" value="UniProtKB-SubCell"/>
</dbReference>
<keyword evidence="3" id="KW-0489">Methyltransferase</keyword>
<reference evidence="5" key="1">
    <citation type="submission" date="2021-06" db="EMBL/GenBank/DDBJ databases">
        <authorList>
            <person name="Hodson N. C."/>
            <person name="Mongue J. A."/>
            <person name="Jaron S. K."/>
        </authorList>
    </citation>
    <scope>NUCLEOTIDE SEQUENCE</scope>
</reference>
<dbReference type="EMBL" id="CAJVCH010103388">
    <property type="protein sequence ID" value="CAG7723867.1"/>
    <property type="molecule type" value="Genomic_DNA"/>
</dbReference>
<protein>
    <submittedName>
        <fullName evidence="5">Uncharacterized protein</fullName>
    </submittedName>
</protein>
<keyword evidence="4" id="KW-0808">Transferase</keyword>
<sequence>MYKPLQNHVLVLQQKDDIYPKHLSLNTIVDFKLLAHHTFSTTTIIQKKFPKTRNAYEVIIADPPFLSEGCLTKLEEAVRLLLTNSRFQNYLRTGAVMTENAEKLLSRKKNKFEPH</sequence>
<comment type="subcellular location">
    <subcellularLocation>
        <location evidence="1">Cytoplasm</location>
    </subcellularLocation>
</comment>
<dbReference type="AlphaFoldDB" id="A0A8J2JS05"/>
<dbReference type="OrthoDB" id="206354at2759"/>
<dbReference type="Proteomes" id="UP000708208">
    <property type="component" value="Unassembled WGS sequence"/>
</dbReference>
<evidence type="ECO:0000313" key="5">
    <source>
        <dbReference type="EMBL" id="CAG7723867.1"/>
    </source>
</evidence>
<gene>
    <name evidence="5" type="ORF">AFUS01_LOCUS12927</name>
</gene>
<proteinExistence type="predicted"/>
<comment type="caution">
    <text evidence="5">The sequence shown here is derived from an EMBL/GenBank/DDBJ whole genome shotgun (WGS) entry which is preliminary data.</text>
</comment>
<evidence type="ECO:0000313" key="6">
    <source>
        <dbReference type="Proteomes" id="UP000708208"/>
    </source>
</evidence>
<evidence type="ECO:0000256" key="4">
    <source>
        <dbReference type="ARBA" id="ARBA00022679"/>
    </source>
</evidence>
<accession>A0A8J2JS05</accession>
<evidence type="ECO:0000256" key="3">
    <source>
        <dbReference type="ARBA" id="ARBA00022603"/>
    </source>
</evidence>
<name>A0A8J2JS05_9HEXA</name>
<dbReference type="InterPro" id="IPR019369">
    <property type="entry name" value="Efm5/EEF1AKMT1"/>
</dbReference>
<dbReference type="PANTHER" id="PTHR13200:SF0">
    <property type="entry name" value="EEF1A LYSINE METHYLTRANSFERASE 1"/>
    <property type="match status" value="1"/>
</dbReference>
<evidence type="ECO:0000256" key="1">
    <source>
        <dbReference type="ARBA" id="ARBA00004496"/>
    </source>
</evidence>
<evidence type="ECO:0000256" key="2">
    <source>
        <dbReference type="ARBA" id="ARBA00022490"/>
    </source>
</evidence>
<keyword evidence="2" id="KW-0963">Cytoplasm</keyword>
<dbReference type="GO" id="GO:0016279">
    <property type="term" value="F:protein-lysine N-methyltransferase activity"/>
    <property type="evidence" value="ECO:0007669"/>
    <property type="project" value="InterPro"/>
</dbReference>
<keyword evidence="6" id="KW-1185">Reference proteome</keyword>
<organism evidence="5 6">
    <name type="scientific">Allacma fusca</name>
    <dbReference type="NCBI Taxonomy" id="39272"/>
    <lineage>
        <taxon>Eukaryota</taxon>
        <taxon>Metazoa</taxon>
        <taxon>Ecdysozoa</taxon>
        <taxon>Arthropoda</taxon>
        <taxon>Hexapoda</taxon>
        <taxon>Collembola</taxon>
        <taxon>Symphypleona</taxon>
        <taxon>Sminthuridae</taxon>
        <taxon>Allacma</taxon>
    </lineage>
</organism>
<dbReference type="GO" id="GO:0032259">
    <property type="term" value="P:methylation"/>
    <property type="evidence" value="ECO:0007669"/>
    <property type="project" value="UniProtKB-KW"/>
</dbReference>
<dbReference type="PANTHER" id="PTHR13200">
    <property type="entry name" value="EEF1A LYSINE METHYLTRANSFERASE 1"/>
    <property type="match status" value="1"/>
</dbReference>
<dbReference type="InterPro" id="IPR041370">
    <property type="entry name" value="Mlase_EEF1AKMT1/ZCCHC4"/>
</dbReference>